<keyword evidence="3" id="KW-0732">Signal</keyword>
<organism evidence="4 5">
    <name type="scientific">Passalora fulva</name>
    <name type="common">Tomato leaf mold</name>
    <name type="synonym">Cladosporium fulvum</name>
    <dbReference type="NCBI Taxonomy" id="5499"/>
    <lineage>
        <taxon>Eukaryota</taxon>
        <taxon>Fungi</taxon>
        <taxon>Dikarya</taxon>
        <taxon>Ascomycota</taxon>
        <taxon>Pezizomycotina</taxon>
        <taxon>Dothideomycetes</taxon>
        <taxon>Dothideomycetidae</taxon>
        <taxon>Mycosphaerellales</taxon>
        <taxon>Mycosphaerellaceae</taxon>
        <taxon>Fulvia</taxon>
    </lineage>
</organism>
<dbReference type="Proteomes" id="UP000756132">
    <property type="component" value="Chromosome 2"/>
</dbReference>
<feature type="compositionally biased region" description="Polar residues" evidence="1">
    <location>
        <begin position="228"/>
        <end position="248"/>
    </location>
</feature>
<keyword evidence="2" id="KW-0472">Membrane</keyword>
<evidence type="ECO:0000256" key="3">
    <source>
        <dbReference type="SAM" id="SignalP"/>
    </source>
</evidence>
<keyword evidence="2" id="KW-1133">Transmembrane helix</keyword>
<dbReference type="AlphaFoldDB" id="A0A9Q8LA30"/>
<dbReference type="GeneID" id="71982354"/>
<feature type="region of interest" description="Disordered" evidence="1">
    <location>
        <begin position="216"/>
        <end position="249"/>
    </location>
</feature>
<sequence length="277" mass="29059">MRSQPLPSPTRLAILLVSLATIVFTQQCYYPDGITSQANDVPCNASAAVSPCCNKQDMCLDNGLCLHGGGISRGSCTEQSWGQDCPQWCKEVNNASGIALLPCSPFGNVFSCQWGSCDTSFPVKGTSAAILRDAQVKPLGSTAAIALSATDILSAASATGTASNSTSSQSTATRNPNVKYTSGDMAAVGAGIGVPLLTALLGAIFLLPKKPRLHKEESQPLAPESHLGVQQTYPSGQYDHNNSYTSYGSRHVGELDVGREAQELSSHQASELYVSTR</sequence>
<accession>A0A9Q8LA30</accession>
<evidence type="ECO:0000256" key="1">
    <source>
        <dbReference type="SAM" id="MobiDB-lite"/>
    </source>
</evidence>
<protein>
    <submittedName>
        <fullName evidence="4">Uncharacterized protein</fullName>
    </submittedName>
</protein>
<evidence type="ECO:0000313" key="4">
    <source>
        <dbReference type="EMBL" id="UJO13612.1"/>
    </source>
</evidence>
<feature type="signal peptide" evidence="3">
    <location>
        <begin position="1"/>
        <end position="25"/>
    </location>
</feature>
<reference evidence="4" key="1">
    <citation type="submission" date="2021-12" db="EMBL/GenBank/DDBJ databases">
        <authorList>
            <person name="Zaccaron A."/>
            <person name="Stergiopoulos I."/>
        </authorList>
    </citation>
    <scope>NUCLEOTIDE SEQUENCE</scope>
    <source>
        <strain evidence="4">Race5_Kim</strain>
    </source>
</reference>
<feature type="transmembrane region" description="Helical" evidence="2">
    <location>
        <begin position="185"/>
        <end position="207"/>
    </location>
</feature>
<name>A0A9Q8LA30_PASFU</name>
<proteinExistence type="predicted"/>
<dbReference type="KEGG" id="ffu:CLAFUR5_02476"/>
<gene>
    <name evidence="4" type="ORF">CLAFUR5_02476</name>
</gene>
<feature type="chain" id="PRO_5040236075" evidence="3">
    <location>
        <begin position="26"/>
        <end position="277"/>
    </location>
</feature>
<keyword evidence="5" id="KW-1185">Reference proteome</keyword>
<keyword evidence="2" id="KW-0812">Transmembrane</keyword>
<dbReference type="OrthoDB" id="3912985at2759"/>
<evidence type="ECO:0000256" key="2">
    <source>
        <dbReference type="SAM" id="Phobius"/>
    </source>
</evidence>
<evidence type="ECO:0000313" key="5">
    <source>
        <dbReference type="Proteomes" id="UP000756132"/>
    </source>
</evidence>
<dbReference type="RefSeq" id="XP_047757978.1">
    <property type="nucleotide sequence ID" value="XM_047901624.1"/>
</dbReference>
<dbReference type="EMBL" id="CP090164">
    <property type="protein sequence ID" value="UJO13612.1"/>
    <property type="molecule type" value="Genomic_DNA"/>
</dbReference>
<reference evidence="4" key="2">
    <citation type="journal article" date="2022" name="Microb. Genom.">
        <title>A chromosome-scale genome assembly of the tomato pathogen Cladosporium fulvum reveals a compartmentalized genome architecture and the presence of a dispensable chromosome.</title>
        <authorList>
            <person name="Zaccaron A.Z."/>
            <person name="Chen L.H."/>
            <person name="Samaras A."/>
            <person name="Stergiopoulos I."/>
        </authorList>
    </citation>
    <scope>NUCLEOTIDE SEQUENCE</scope>
    <source>
        <strain evidence="4">Race5_Kim</strain>
    </source>
</reference>